<sequence length="69" mass="8043">MKLLNRIVIFLVITFALKIVYDTVHTIKTTKNFELPMIETPELFLNISYVLCGVIISILLSQFKKQKEQ</sequence>
<organism evidence="2 3">
    <name type="scientific">Bacillus thuringiensis</name>
    <dbReference type="NCBI Taxonomy" id="1428"/>
    <lineage>
        <taxon>Bacteria</taxon>
        <taxon>Bacillati</taxon>
        <taxon>Bacillota</taxon>
        <taxon>Bacilli</taxon>
        <taxon>Bacillales</taxon>
        <taxon>Bacillaceae</taxon>
        <taxon>Bacillus</taxon>
        <taxon>Bacillus cereus group</taxon>
    </lineage>
</organism>
<comment type="caution">
    <text evidence="2">The sequence shown here is derived from an EMBL/GenBank/DDBJ whole genome shotgun (WGS) entry which is preliminary data.</text>
</comment>
<keyword evidence="1" id="KW-0812">Transmembrane</keyword>
<name>A0A9X6ZQR9_BACTU</name>
<reference evidence="2 3" key="1">
    <citation type="submission" date="2017-09" db="EMBL/GenBank/DDBJ databases">
        <title>Large-scale bioinformatics analysis of Bacillus genomes uncovers conserved roles of natural products in bacterial physiology.</title>
        <authorList>
            <consortium name="Agbiome Team Llc"/>
            <person name="Bleich R.M."/>
            <person name="Grubbs K.J."/>
            <person name="Santa Maria K.C."/>
            <person name="Allen S.E."/>
            <person name="Farag S."/>
            <person name="Shank E.A."/>
            <person name="Bowers A."/>
        </authorList>
    </citation>
    <scope>NUCLEOTIDE SEQUENCE [LARGE SCALE GENOMIC DNA]</scope>
    <source>
        <strain evidence="2 3">AFS085496</strain>
    </source>
</reference>
<dbReference type="RefSeq" id="WP_098517358.1">
    <property type="nucleotide sequence ID" value="NZ_NUVX01000065.1"/>
</dbReference>
<accession>A0A9X6ZQR9</accession>
<feature type="transmembrane region" description="Helical" evidence="1">
    <location>
        <begin position="7"/>
        <end position="24"/>
    </location>
</feature>
<dbReference type="Proteomes" id="UP000224003">
    <property type="component" value="Unassembled WGS sequence"/>
</dbReference>
<evidence type="ECO:0000313" key="3">
    <source>
        <dbReference type="Proteomes" id="UP000224003"/>
    </source>
</evidence>
<protein>
    <submittedName>
        <fullName evidence="2">Uncharacterized protein</fullName>
    </submittedName>
</protein>
<keyword evidence="1" id="KW-1133">Transmembrane helix</keyword>
<evidence type="ECO:0000313" key="2">
    <source>
        <dbReference type="EMBL" id="PFJ32320.1"/>
    </source>
</evidence>
<gene>
    <name evidence="2" type="ORF">COJ15_29050</name>
</gene>
<feature type="transmembrane region" description="Helical" evidence="1">
    <location>
        <begin position="44"/>
        <end position="63"/>
    </location>
</feature>
<keyword evidence="1" id="KW-0472">Membrane</keyword>
<proteinExistence type="predicted"/>
<evidence type="ECO:0000256" key="1">
    <source>
        <dbReference type="SAM" id="Phobius"/>
    </source>
</evidence>
<dbReference type="AlphaFoldDB" id="A0A9X6ZQR9"/>
<dbReference type="EMBL" id="NUVX01000065">
    <property type="protein sequence ID" value="PFJ32320.1"/>
    <property type="molecule type" value="Genomic_DNA"/>
</dbReference>